<protein>
    <submittedName>
        <fullName evidence="1">Uncharacterized protein</fullName>
    </submittedName>
</protein>
<dbReference type="AlphaFoldDB" id="A0A401Q9V2"/>
<keyword evidence="2" id="KW-1185">Reference proteome</keyword>
<evidence type="ECO:0000313" key="1">
    <source>
        <dbReference type="EMBL" id="GCB82158.1"/>
    </source>
</evidence>
<name>A0A401Q9V2_SCYTO</name>
<dbReference type="EMBL" id="BFAA01019310">
    <property type="protein sequence ID" value="GCB82158.1"/>
    <property type="molecule type" value="Genomic_DNA"/>
</dbReference>
<sequence length="77" mass="8475">MPCYVASGYGECCCLGFIPGGMIALRTHMRLSYGIQGTICQDSLALIEELLLHIKTAMFPDPAVLYTFHHIKNAKLS</sequence>
<comment type="caution">
    <text evidence="1">The sequence shown here is derived from an EMBL/GenBank/DDBJ whole genome shotgun (WGS) entry which is preliminary data.</text>
</comment>
<organism evidence="1 2">
    <name type="scientific">Scyliorhinus torazame</name>
    <name type="common">Cloudy catshark</name>
    <name type="synonym">Catulus torazame</name>
    <dbReference type="NCBI Taxonomy" id="75743"/>
    <lineage>
        <taxon>Eukaryota</taxon>
        <taxon>Metazoa</taxon>
        <taxon>Chordata</taxon>
        <taxon>Craniata</taxon>
        <taxon>Vertebrata</taxon>
        <taxon>Chondrichthyes</taxon>
        <taxon>Elasmobranchii</taxon>
        <taxon>Galeomorphii</taxon>
        <taxon>Galeoidea</taxon>
        <taxon>Carcharhiniformes</taxon>
        <taxon>Scyliorhinidae</taxon>
        <taxon>Scyliorhinus</taxon>
    </lineage>
</organism>
<dbReference type="OrthoDB" id="9947468at2759"/>
<proteinExistence type="predicted"/>
<accession>A0A401Q9V2</accession>
<evidence type="ECO:0000313" key="2">
    <source>
        <dbReference type="Proteomes" id="UP000288216"/>
    </source>
</evidence>
<gene>
    <name evidence="1" type="ORF">scyTo_0021541</name>
</gene>
<dbReference type="STRING" id="75743.A0A401Q9V2"/>
<dbReference type="Proteomes" id="UP000288216">
    <property type="component" value="Unassembled WGS sequence"/>
</dbReference>
<reference evidence="1 2" key="1">
    <citation type="journal article" date="2018" name="Nat. Ecol. Evol.">
        <title>Shark genomes provide insights into elasmobranch evolution and the origin of vertebrates.</title>
        <authorList>
            <person name="Hara Y"/>
            <person name="Yamaguchi K"/>
            <person name="Onimaru K"/>
            <person name="Kadota M"/>
            <person name="Koyanagi M"/>
            <person name="Keeley SD"/>
            <person name="Tatsumi K"/>
            <person name="Tanaka K"/>
            <person name="Motone F"/>
            <person name="Kageyama Y"/>
            <person name="Nozu R"/>
            <person name="Adachi N"/>
            <person name="Nishimura O"/>
            <person name="Nakagawa R"/>
            <person name="Tanegashima C"/>
            <person name="Kiyatake I"/>
            <person name="Matsumoto R"/>
            <person name="Murakumo K"/>
            <person name="Nishida K"/>
            <person name="Terakita A"/>
            <person name="Kuratani S"/>
            <person name="Sato K"/>
            <person name="Hyodo S Kuraku.S."/>
        </authorList>
    </citation>
    <scope>NUCLEOTIDE SEQUENCE [LARGE SCALE GENOMIC DNA]</scope>
</reference>